<evidence type="ECO:0000313" key="2">
    <source>
        <dbReference type="Proteomes" id="UP000653127"/>
    </source>
</evidence>
<organism evidence="1 2">
    <name type="scientific">Ligaoa zhengdingensis</name>
    <dbReference type="NCBI Taxonomy" id="2763658"/>
    <lineage>
        <taxon>Bacteria</taxon>
        <taxon>Bacillati</taxon>
        <taxon>Bacillota</taxon>
        <taxon>Clostridia</taxon>
        <taxon>Eubacteriales</taxon>
        <taxon>Oscillospiraceae</taxon>
        <taxon>Ligaoa</taxon>
    </lineage>
</organism>
<dbReference type="RefSeq" id="WP_249282556.1">
    <property type="nucleotide sequence ID" value="NZ_JACRST010000006.1"/>
</dbReference>
<proteinExistence type="predicted"/>
<evidence type="ECO:0000313" key="1">
    <source>
        <dbReference type="EMBL" id="MBC8546477.1"/>
    </source>
</evidence>
<dbReference type="AlphaFoldDB" id="A0A926DZ53"/>
<sequence>MKNWAWDWANRMHEAVKQKPDTPETSKLLDDWQIETKQMVDEEAGPDQADYGAMLSLMTTGYYDYLFRRGESEYLKWVQEQMEQHRKVLQ</sequence>
<protein>
    <submittedName>
        <fullName evidence="1">Uncharacterized protein</fullName>
    </submittedName>
</protein>
<accession>A0A926DZ53</accession>
<dbReference type="EMBL" id="JACRST010000006">
    <property type="protein sequence ID" value="MBC8546477.1"/>
    <property type="molecule type" value="Genomic_DNA"/>
</dbReference>
<name>A0A926DZ53_9FIRM</name>
<dbReference type="Proteomes" id="UP000653127">
    <property type="component" value="Unassembled WGS sequence"/>
</dbReference>
<reference evidence="1" key="1">
    <citation type="submission" date="2020-08" db="EMBL/GenBank/DDBJ databases">
        <title>Genome public.</title>
        <authorList>
            <person name="Liu C."/>
            <person name="Sun Q."/>
        </authorList>
    </citation>
    <scope>NUCLEOTIDE SEQUENCE</scope>
    <source>
        <strain evidence="1">NSJ-31</strain>
    </source>
</reference>
<gene>
    <name evidence="1" type="ORF">H8711_05955</name>
</gene>
<keyword evidence="2" id="KW-1185">Reference proteome</keyword>
<comment type="caution">
    <text evidence="1">The sequence shown here is derived from an EMBL/GenBank/DDBJ whole genome shotgun (WGS) entry which is preliminary data.</text>
</comment>